<dbReference type="EMBL" id="MDJD01000043">
    <property type="protein sequence ID" value="OEK07906.1"/>
    <property type="molecule type" value="Genomic_DNA"/>
</dbReference>
<organism evidence="2 3">
    <name type="scientific">Flavivirga aquatica</name>
    <dbReference type="NCBI Taxonomy" id="1849968"/>
    <lineage>
        <taxon>Bacteria</taxon>
        <taxon>Pseudomonadati</taxon>
        <taxon>Bacteroidota</taxon>
        <taxon>Flavobacteriia</taxon>
        <taxon>Flavobacteriales</taxon>
        <taxon>Flavobacteriaceae</taxon>
        <taxon>Flavivirga</taxon>
    </lineage>
</organism>
<dbReference type="AlphaFoldDB" id="A0A1E5T990"/>
<dbReference type="STRING" id="1849968.A8C32_15630"/>
<gene>
    <name evidence="2" type="ORF">A8C32_15630</name>
</gene>
<protein>
    <recommendedName>
        <fullName evidence="4">PKD domain-containing protein</fullName>
    </recommendedName>
</protein>
<keyword evidence="1" id="KW-0732">Signal</keyword>
<evidence type="ECO:0000256" key="1">
    <source>
        <dbReference type="SAM" id="SignalP"/>
    </source>
</evidence>
<feature type="signal peptide" evidence="1">
    <location>
        <begin position="1"/>
        <end position="21"/>
    </location>
</feature>
<feature type="chain" id="PRO_5009186180" description="PKD domain-containing protein" evidence="1">
    <location>
        <begin position="22"/>
        <end position="202"/>
    </location>
</feature>
<proteinExistence type="predicted"/>
<sequence length="202" mass="22038">MKNITYIVFVILLSVITKNQAQCNEVVTIEICDMTIIDKDNNGMPDGIINLYDSYNAIPGSMAPLSLLTGTWFDPNFNFALDETTGDLYLWDLGNSSEAITNHQFHFLNSASGCPDHIVITLNVIVGPFSGVAVPATGGNNVNVQICNAGSDPCSVSTNFDLFQTFLSTPTAHKNGIWSYEGSSPNFVDIEDNKFLQVIIPY</sequence>
<accession>A0A1E5T990</accession>
<evidence type="ECO:0000313" key="3">
    <source>
        <dbReference type="Proteomes" id="UP000095713"/>
    </source>
</evidence>
<name>A0A1E5T990_9FLAO</name>
<reference evidence="2 3" key="1">
    <citation type="submission" date="2016-05" db="EMBL/GenBank/DDBJ databases">
        <title>Draft Genome Sequence of Algibacter sp. Strain SK-16 Isolated from the Surface Water of Aburatsubo Inlet.</title>
        <authorList>
            <person name="Wong S.-K."/>
            <person name="Yoshizawa S."/>
            <person name="Nakajima Y."/>
            <person name="Ogura Y."/>
            <person name="Tetsuya H."/>
            <person name="Hamasaki K."/>
        </authorList>
    </citation>
    <scope>NUCLEOTIDE SEQUENCE [LARGE SCALE GENOMIC DNA]</scope>
    <source>
        <strain evidence="2 3">SK-16</strain>
    </source>
</reference>
<evidence type="ECO:0000313" key="2">
    <source>
        <dbReference type="EMBL" id="OEK07906.1"/>
    </source>
</evidence>
<comment type="caution">
    <text evidence="2">The sequence shown here is derived from an EMBL/GenBank/DDBJ whole genome shotgun (WGS) entry which is preliminary data.</text>
</comment>
<evidence type="ECO:0008006" key="4">
    <source>
        <dbReference type="Google" id="ProtNLM"/>
    </source>
</evidence>
<dbReference type="Proteomes" id="UP000095713">
    <property type="component" value="Unassembled WGS sequence"/>
</dbReference>
<keyword evidence="3" id="KW-1185">Reference proteome</keyword>